<feature type="binding site" evidence="4">
    <location>
        <position position="272"/>
    </location>
    <ligand>
        <name>glycerol</name>
        <dbReference type="ChEBI" id="CHEBI:17754"/>
    </ligand>
</feature>
<protein>
    <submittedName>
        <fullName evidence="7">Oxidoreductase</fullName>
    </submittedName>
</protein>
<evidence type="ECO:0000256" key="4">
    <source>
        <dbReference type="PIRSR" id="PIRSR000112-1"/>
    </source>
</evidence>
<dbReference type="PROSITE" id="PS00913">
    <property type="entry name" value="ADH_IRON_1"/>
    <property type="match status" value="1"/>
</dbReference>
<dbReference type="EMBL" id="NPCC01000024">
    <property type="protein sequence ID" value="PAE87979.1"/>
    <property type="molecule type" value="Genomic_DNA"/>
</dbReference>
<dbReference type="GO" id="GO:0016614">
    <property type="term" value="F:oxidoreductase activity, acting on CH-OH group of donors"/>
    <property type="evidence" value="ECO:0007669"/>
    <property type="project" value="InterPro"/>
</dbReference>
<feature type="binding site" evidence="4">
    <location>
        <position position="255"/>
    </location>
    <ligand>
        <name>glycerol</name>
        <dbReference type="ChEBI" id="CHEBI:17754"/>
    </ligand>
</feature>
<keyword evidence="2 4" id="KW-0479">Metal-binding</keyword>
<feature type="binding site" evidence="4">
    <location>
        <position position="171"/>
    </location>
    <ligand>
        <name>glycerol</name>
        <dbReference type="ChEBI" id="CHEBI:17754"/>
    </ligand>
</feature>
<feature type="binding site" evidence="5">
    <location>
        <position position="127"/>
    </location>
    <ligand>
        <name>NAD(+)</name>
        <dbReference type="ChEBI" id="CHEBI:57540"/>
    </ligand>
</feature>
<dbReference type="RefSeq" id="WP_095255272.1">
    <property type="nucleotide sequence ID" value="NZ_BOQS01000018.1"/>
</dbReference>
<evidence type="ECO:0000313" key="7">
    <source>
        <dbReference type="EMBL" id="PAE87979.1"/>
    </source>
</evidence>
<dbReference type="Gene3D" id="1.20.1090.10">
    <property type="entry name" value="Dehydroquinate synthase-like - alpha domain"/>
    <property type="match status" value="1"/>
</dbReference>
<proteinExistence type="inferred from homology"/>
<feature type="domain" description="Alcohol dehydrogenase iron-type/glycerol dehydrogenase GldA" evidence="6">
    <location>
        <begin position="10"/>
        <end position="147"/>
    </location>
</feature>
<evidence type="ECO:0000256" key="1">
    <source>
        <dbReference type="ARBA" id="ARBA00007358"/>
    </source>
</evidence>
<comment type="cofactor">
    <cofactor evidence="4">
        <name>Zn(2+)</name>
        <dbReference type="ChEBI" id="CHEBI:29105"/>
    </cofactor>
    <text evidence="4">Binds 1 zinc ion per subunit.</text>
</comment>
<reference evidence="7 8" key="1">
    <citation type="submission" date="2017-07" db="EMBL/GenBank/DDBJ databases">
        <title>Isolation and whole genome analysis of endospore-forming bacteria from heroin.</title>
        <authorList>
            <person name="Kalinowski J."/>
            <person name="Ahrens B."/>
            <person name="Al-Dilaimi A."/>
            <person name="Winkler A."/>
            <person name="Wibberg D."/>
            <person name="Schleenbecker U."/>
            <person name="Ruckert C."/>
            <person name="Wolfel R."/>
            <person name="Grass G."/>
        </authorList>
    </citation>
    <scope>NUCLEOTIDE SEQUENCE [LARGE SCALE GENOMIC DNA]</scope>
    <source>
        <strain evidence="7 8">7539</strain>
    </source>
</reference>
<dbReference type="PANTHER" id="PTHR43616:SF3">
    <property type="entry name" value="HYDROXYCARBOXYLATE DEHYDROGENASE A"/>
    <property type="match status" value="1"/>
</dbReference>
<feature type="binding site" evidence="5">
    <location>
        <position position="131"/>
    </location>
    <ligand>
        <name>NAD(+)</name>
        <dbReference type="ChEBI" id="CHEBI:57540"/>
    </ligand>
</feature>
<evidence type="ECO:0000259" key="6">
    <source>
        <dbReference type="Pfam" id="PF00465"/>
    </source>
</evidence>
<dbReference type="AlphaFoldDB" id="A0A268NXJ4"/>
<keyword evidence="4" id="KW-0862">Zinc</keyword>
<dbReference type="InterPro" id="IPR016205">
    <property type="entry name" value="Glycerol_DH"/>
</dbReference>
<dbReference type="GO" id="GO:0046872">
    <property type="term" value="F:metal ion binding"/>
    <property type="evidence" value="ECO:0007669"/>
    <property type="project" value="UniProtKB-KW"/>
</dbReference>
<feature type="binding site" evidence="5">
    <location>
        <begin position="116"/>
        <end position="119"/>
    </location>
    <ligand>
        <name>NAD(+)</name>
        <dbReference type="ChEBI" id="CHEBI:57540"/>
    </ligand>
</feature>
<evidence type="ECO:0000256" key="5">
    <source>
        <dbReference type="PIRSR" id="PIRSR000112-3"/>
    </source>
</evidence>
<dbReference type="Pfam" id="PF00465">
    <property type="entry name" value="Fe-ADH"/>
    <property type="match status" value="1"/>
</dbReference>
<dbReference type="PIRSF" id="PIRSF000112">
    <property type="entry name" value="Glycerol_dehydrogenase"/>
    <property type="match status" value="1"/>
</dbReference>
<organism evidence="7 8">
    <name type="scientific">Shouchella clausii</name>
    <name type="common">Alkalihalobacillus clausii</name>
    <dbReference type="NCBI Taxonomy" id="79880"/>
    <lineage>
        <taxon>Bacteria</taxon>
        <taxon>Bacillati</taxon>
        <taxon>Bacillota</taxon>
        <taxon>Bacilli</taxon>
        <taxon>Bacillales</taxon>
        <taxon>Bacillaceae</taxon>
        <taxon>Shouchella</taxon>
    </lineage>
</organism>
<dbReference type="Proteomes" id="UP000216207">
    <property type="component" value="Unassembled WGS sequence"/>
</dbReference>
<dbReference type="PANTHER" id="PTHR43616">
    <property type="entry name" value="GLYCEROL DEHYDROGENASE"/>
    <property type="match status" value="1"/>
</dbReference>
<comment type="caution">
    <text evidence="7">The sequence shown here is derived from an EMBL/GenBank/DDBJ whole genome shotgun (WGS) entry which is preliminary data.</text>
</comment>
<evidence type="ECO:0000256" key="2">
    <source>
        <dbReference type="ARBA" id="ARBA00022723"/>
    </source>
</evidence>
<keyword evidence="3" id="KW-0560">Oxidoreductase</keyword>
<evidence type="ECO:0000256" key="3">
    <source>
        <dbReference type="ARBA" id="ARBA00023002"/>
    </source>
</evidence>
<evidence type="ECO:0000313" key="8">
    <source>
        <dbReference type="Proteomes" id="UP000216207"/>
    </source>
</evidence>
<dbReference type="InterPro" id="IPR001670">
    <property type="entry name" value="ADH_Fe/GldA"/>
</dbReference>
<comment type="similarity">
    <text evidence="1">Belongs to the iron-containing alcohol dehydrogenase family.</text>
</comment>
<gene>
    <name evidence="7" type="ORF">CHH72_15425</name>
</gene>
<name>A0A268NXJ4_SHOCL</name>
<keyword evidence="5" id="KW-0520">NAD</keyword>
<sequence length="364" mass="39762">MESLVVRGAPHEYVLEEGILSSLETKLKARGFHHVLVVHGDASWKAAERFWPEFTAVEATYWQYNGICSQNQMDQLAAVVQSGEYDAIVGVGGGKLLDLVKGGAYQTKRPYVLVPTLASNCAPWTPLAAVYTDEGTYTHYDVYPENASLLLLEPRLLLTAPKELFVAGIGDTLAKWYEADVQLGSMDEKSPALEVAYYTAKLCRDILLEKSDEALRAFDIGEVSTAFCKVAETIIMLGGMVGGFGDQYGRIAGAHSIHNGLTVLAETHDILHGDKVAYGILVQLALEEKWHEIEALRLFYEKVGLPYSLTQLGISLQADLRSVAEKATVAEESIHVMPFPVSADAVVSAIKKLEEKNEGLQAGM</sequence>
<feature type="binding site" evidence="5">
    <location>
        <position position="125"/>
    </location>
    <ligand>
        <name>NAD(+)</name>
        <dbReference type="ChEBI" id="CHEBI:57540"/>
    </ligand>
</feature>
<dbReference type="InterPro" id="IPR018211">
    <property type="entry name" value="ADH_Fe_CS"/>
</dbReference>
<dbReference type="Gene3D" id="3.40.50.1970">
    <property type="match status" value="1"/>
</dbReference>
<dbReference type="SUPFAM" id="SSF56796">
    <property type="entry name" value="Dehydroquinate synthase-like"/>
    <property type="match status" value="1"/>
</dbReference>
<accession>A0A268NXJ4</accession>
<feature type="binding site" evidence="5">
    <location>
        <begin position="94"/>
        <end position="98"/>
    </location>
    <ligand>
        <name>NAD(+)</name>
        <dbReference type="ChEBI" id="CHEBI:57540"/>
    </ligand>
</feature>
<dbReference type="CDD" id="cd08172">
    <property type="entry name" value="GlyDH-like"/>
    <property type="match status" value="1"/>
</dbReference>